<dbReference type="Gene3D" id="3.40.50.2000">
    <property type="entry name" value="Glycogen Phosphorylase B"/>
    <property type="match status" value="2"/>
</dbReference>
<evidence type="ECO:0000259" key="4">
    <source>
        <dbReference type="Pfam" id="PF13439"/>
    </source>
</evidence>
<dbReference type="InterPro" id="IPR001296">
    <property type="entry name" value="Glyco_trans_1"/>
</dbReference>
<keyword evidence="1" id="KW-0328">Glycosyltransferase</keyword>
<dbReference type="PANTHER" id="PTHR12526">
    <property type="entry name" value="GLYCOSYLTRANSFERASE"/>
    <property type="match status" value="1"/>
</dbReference>
<dbReference type="EMBL" id="JROO01000062">
    <property type="protein sequence ID" value="KIH96539.1"/>
    <property type="molecule type" value="Genomic_DNA"/>
</dbReference>
<dbReference type="CDD" id="cd03801">
    <property type="entry name" value="GT4_PimA-like"/>
    <property type="match status" value="1"/>
</dbReference>
<evidence type="ECO:0000313" key="6">
    <source>
        <dbReference type="Proteomes" id="UP000031675"/>
    </source>
</evidence>
<protein>
    <submittedName>
        <fullName evidence="5">Glycosyl transferase</fullName>
    </submittedName>
</protein>
<feature type="domain" description="Glycosyltransferase subfamily 4-like N-terminal" evidence="4">
    <location>
        <begin position="44"/>
        <end position="156"/>
    </location>
</feature>
<gene>
    <name evidence="5" type="ORF">LP52_24495</name>
</gene>
<reference evidence="6" key="1">
    <citation type="journal article" date="2015" name="Chem. Biol.">
        <title>Structure, bioactivity, and resistance mechanism of streptomonomicin, an unusual lasso Peptide from an understudied halophilic actinomycete.</title>
        <authorList>
            <person name="Metelev M."/>
            <person name="Tietz J.I."/>
            <person name="Melby J.O."/>
            <person name="Blair P.M."/>
            <person name="Zhu L."/>
            <person name="Livnat I."/>
            <person name="Severinov K."/>
            <person name="Mitchell D.A."/>
        </authorList>
    </citation>
    <scope>NUCLEOTIDE SEQUENCE [LARGE SCALE GENOMIC DNA]</scope>
    <source>
        <strain evidence="6">YIM 90003</strain>
    </source>
</reference>
<organism evidence="5 6">
    <name type="scientific">Streptomonospora alba</name>
    <dbReference type="NCBI Taxonomy" id="183763"/>
    <lineage>
        <taxon>Bacteria</taxon>
        <taxon>Bacillati</taxon>
        <taxon>Actinomycetota</taxon>
        <taxon>Actinomycetes</taxon>
        <taxon>Streptosporangiales</taxon>
        <taxon>Nocardiopsidaceae</taxon>
        <taxon>Streptomonospora</taxon>
    </lineage>
</organism>
<keyword evidence="2 5" id="KW-0808">Transferase</keyword>
<sequence length="364" mass="37585">MLPGGIGATASPSGGDVYDRRMCRGLTAAGRPVAEITVPGTWPRPAPSARARLAESLAALPDGSLVLADGLVCCGVPEITAAQARRLRIAVLVHLPLAAETGLSGPEAADLDARERAAVRSADAVVATSPWAARWLADHHGLEGTRTHTVEPGVDHAPLAPGTDGAARLLCVASLTPRKGHDVLVEALASITDLDWTCECAGPADRAPEHAAEVRRSLARHGIADRVHLAGPLDGAALEAAYAAADLAVLPSRWETYGMVVTEALARGIPVLATDAGALPSTLGTPAGGEAPGGEAPGREIPGMVVPAGDAAALASALHDWLGSAALRDRLRSAARRRRRSLRSWTEAAARMDSVLQGLERERR</sequence>
<proteinExistence type="predicted"/>
<name>A0A0C2FBN8_9ACTN</name>
<dbReference type="GO" id="GO:0016757">
    <property type="term" value="F:glycosyltransferase activity"/>
    <property type="evidence" value="ECO:0007669"/>
    <property type="project" value="UniProtKB-KW"/>
</dbReference>
<dbReference type="Proteomes" id="UP000031675">
    <property type="component" value="Unassembled WGS sequence"/>
</dbReference>
<comment type="caution">
    <text evidence="5">The sequence shown here is derived from an EMBL/GenBank/DDBJ whole genome shotgun (WGS) entry which is preliminary data.</text>
</comment>
<dbReference type="PANTHER" id="PTHR12526:SF510">
    <property type="entry name" value="D-INOSITOL 3-PHOSPHATE GLYCOSYLTRANSFERASE"/>
    <property type="match status" value="1"/>
</dbReference>
<dbReference type="Pfam" id="PF13439">
    <property type="entry name" value="Glyco_transf_4"/>
    <property type="match status" value="1"/>
</dbReference>
<dbReference type="SUPFAM" id="SSF53756">
    <property type="entry name" value="UDP-Glycosyltransferase/glycogen phosphorylase"/>
    <property type="match status" value="1"/>
</dbReference>
<dbReference type="AlphaFoldDB" id="A0A0C2FBN8"/>
<keyword evidence="6" id="KW-1185">Reference proteome</keyword>
<evidence type="ECO:0000256" key="1">
    <source>
        <dbReference type="ARBA" id="ARBA00022676"/>
    </source>
</evidence>
<dbReference type="Pfam" id="PF00534">
    <property type="entry name" value="Glycos_transf_1"/>
    <property type="match status" value="1"/>
</dbReference>
<evidence type="ECO:0000313" key="5">
    <source>
        <dbReference type="EMBL" id="KIH96539.1"/>
    </source>
</evidence>
<evidence type="ECO:0000259" key="3">
    <source>
        <dbReference type="Pfam" id="PF00534"/>
    </source>
</evidence>
<dbReference type="STRING" id="183763.LP52_24495"/>
<feature type="domain" description="Glycosyl transferase family 1" evidence="3">
    <location>
        <begin position="167"/>
        <end position="338"/>
    </location>
</feature>
<accession>A0A0C2FBN8</accession>
<evidence type="ECO:0000256" key="2">
    <source>
        <dbReference type="ARBA" id="ARBA00022679"/>
    </source>
</evidence>
<dbReference type="InterPro" id="IPR028098">
    <property type="entry name" value="Glyco_trans_4-like_N"/>
</dbReference>